<dbReference type="EMBL" id="JANBPU010000779">
    <property type="protein sequence ID" value="KAJ1909303.1"/>
    <property type="molecule type" value="Genomic_DNA"/>
</dbReference>
<evidence type="ECO:0000313" key="1">
    <source>
        <dbReference type="EMBL" id="KAJ1909303.1"/>
    </source>
</evidence>
<name>A0A9W8DHH0_9FUNG</name>
<reference evidence="1" key="1">
    <citation type="submission" date="2022-07" db="EMBL/GenBank/DDBJ databases">
        <title>Phylogenomic reconstructions and comparative analyses of Kickxellomycotina fungi.</title>
        <authorList>
            <person name="Reynolds N.K."/>
            <person name="Stajich J.E."/>
            <person name="Barry K."/>
            <person name="Grigoriev I.V."/>
            <person name="Crous P."/>
            <person name="Smith M.E."/>
        </authorList>
    </citation>
    <scope>NUCLEOTIDE SEQUENCE</scope>
    <source>
        <strain evidence="1">NBRC 100468</strain>
    </source>
</reference>
<keyword evidence="2" id="KW-1185">Reference proteome</keyword>
<dbReference type="Proteomes" id="UP001150538">
    <property type="component" value="Unassembled WGS sequence"/>
</dbReference>
<protein>
    <submittedName>
        <fullName evidence="1">Uncharacterized protein</fullName>
    </submittedName>
</protein>
<proteinExistence type="predicted"/>
<accession>A0A9W8DHH0</accession>
<feature type="non-terminal residue" evidence="1">
    <location>
        <position position="102"/>
    </location>
</feature>
<gene>
    <name evidence="1" type="ORF">H4219_006422</name>
</gene>
<comment type="caution">
    <text evidence="1">The sequence shown here is derived from an EMBL/GenBank/DDBJ whole genome shotgun (WGS) entry which is preliminary data.</text>
</comment>
<organism evidence="1 2">
    <name type="scientific">Mycoemilia scoparia</name>
    <dbReference type="NCBI Taxonomy" id="417184"/>
    <lineage>
        <taxon>Eukaryota</taxon>
        <taxon>Fungi</taxon>
        <taxon>Fungi incertae sedis</taxon>
        <taxon>Zoopagomycota</taxon>
        <taxon>Kickxellomycotina</taxon>
        <taxon>Kickxellomycetes</taxon>
        <taxon>Kickxellales</taxon>
        <taxon>Kickxellaceae</taxon>
        <taxon>Mycoemilia</taxon>
    </lineage>
</organism>
<evidence type="ECO:0000313" key="2">
    <source>
        <dbReference type="Proteomes" id="UP001150538"/>
    </source>
</evidence>
<sequence length="102" mass="11864">MSLESAMNPRYKVIRVLGTGKHLKQGEEMSDFELYHKIIRVLDDFNDTKSKKVHEAILGYQYFNPDSPNVKKLLESAIKGMKEFNFSIFEQDDIEGTYTKKV</sequence>
<dbReference type="AlphaFoldDB" id="A0A9W8DHH0"/>